<dbReference type="Gene3D" id="3.30.1200.10">
    <property type="entry name" value="YggU-like"/>
    <property type="match status" value="1"/>
</dbReference>
<sequence length="74" mass="8534">MYVRVHALAGAKKEMIRQEMQMHVYTIAVREPAEQNAANKRIREIIAMQYSVPLGKVRIKTGHRAPSKLFEITQ</sequence>
<dbReference type="Pfam" id="PF02594">
    <property type="entry name" value="DUF167"/>
    <property type="match status" value="1"/>
</dbReference>
<comment type="similarity">
    <text evidence="1">Belongs to the UPF0235 family.</text>
</comment>
<evidence type="ECO:0000313" key="2">
    <source>
        <dbReference type="EMBL" id="OGG61076.1"/>
    </source>
</evidence>
<protein>
    <submittedName>
        <fullName evidence="2">Uncharacterized protein</fullName>
    </submittedName>
</protein>
<dbReference type="SUPFAM" id="SSF69786">
    <property type="entry name" value="YggU-like"/>
    <property type="match status" value="1"/>
</dbReference>
<organism evidence="2 3">
    <name type="scientific">Candidatus Kaiserbacteria bacterium RIFCSPHIGHO2_02_FULL_49_34</name>
    <dbReference type="NCBI Taxonomy" id="1798491"/>
    <lineage>
        <taxon>Bacteria</taxon>
        <taxon>Candidatus Kaiseribacteriota</taxon>
    </lineage>
</organism>
<name>A0A1F6DI69_9BACT</name>
<reference evidence="2 3" key="1">
    <citation type="journal article" date="2016" name="Nat. Commun.">
        <title>Thousands of microbial genomes shed light on interconnected biogeochemical processes in an aquifer system.</title>
        <authorList>
            <person name="Anantharaman K."/>
            <person name="Brown C.T."/>
            <person name="Hug L.A."/>
            <person name="Sharon I."/>
            <person name="Castelle C.J."/>
            <person name="Probst A.J."/>
            <person name="Thomas B.C."/>
            <person name="Singh A."/>
            <person name="Wilkins M.J."/>
            <person name="Karaoz U."/>
            <person name="Brodie E.L."/>
            <person name="Williams K.H."/>
            <person name="Hubbard S.S."/>
            <person name="Banfield J.F."/>
        </authorList>
    </citation>
    <scope>NUCLEOTIDE SEQUENCE [LARGE SCALE GENOMIC DNA]</scope>
</reference>
<proteinExistence type="inferred from homology"/>
<comment type="caution">
    <text evidence="2">The sequence shown here is derived from an EMBL/GenBank/DDBJ whole genome shotgun (WGS) entry which is preliminary data.</text>
</comment>
<dbReference type="STRING" id="1798491.A3C87_02910"/>
<accession>A0A1F6DI69</accession>
<evidence type="ECO:0000313" key="3">
    <source>
        <dbReference type="Proteomes" id="UP000176511"/>
    </source>
</evidence>
<dbReference type="InterPro" id="IPR036591">
    <property type="entry name" value="YggU-like_sf"/>
</dbReference>
<evidence type="ECO:0000256" key="1">
    <source>
        <dbReference type="ARBA" id="ARBA00010364"/>
    </source>
</evidence>
<gene>
    <name evidence="2" type="ORF">A3C87_02910</name>
</gene>
<dbReference type="SMART" id="SM01152">
    <property type="entry name" value="DUF167"/>
    <property type="match status" value="1"/>
</dbReference>
<dbReference type="EMBL" id="MFLE01000025">
    <property type="protein sequence ID" value="OGG61076.1"/>
    <property type="molecule type" value="Genomic_DNA"/>
</dbReference>
<dbReference type="AlphaFoldDB" id="A0A1F6DI69"/>
<dbReference type="NCBIfam" id="TIGR00251">
    <property type="entry name" value="DUF167 family protein"/>
    <property type="match status" value="1"/>
</dbReference>
<dbReference type="InterPro" id="IPR003746">
    <property type="entry name" value="DUF167"/>
</dbReference>
<dbReference type="Proteomes" id="UP000176511">
    <property type="component" value="Unassembled WGS sequence"/>
</dbReference>